<dbReference type="GO" id="GO:0045132">
    <property type="term" value="P:meiotic chromosome segregation"/>
    <property type="evidence" value="ECO:0007669"/>
    <property type="project" value="TreeGrafter"/>
</dbReference>
<dbReference type="GO" id="GO:0051301">
    <property type="term" value="P:cell division"/>
    <property type="evidence" value="ECO:0007669"/>
    <property type="project" value="UniProtKB-KW"/>
</dbReference>
<evidence type="ECO:0000256" key="4">
    <source>
        <dbReference type="ARBA" id="ARBA00022454"/>
    </source>
</evidence>
<keyword evidence="4" id="KW-0158">Chromosome</keyword>
<gene>
    <name evidence="16" type="primary">nuf2</name>
</gene>
<evidence type="ECO:0000256" key="12">
    <source>
        <dbReference type="SAM" id="Coils"/>
    </source>
</evidence>
<evidence type="ECO:0000256" key="10">
    <source>
        <dbReference type="ARBA" id="ARBA00023306"/>
    </source>
</evidence>
<dbReference type="PANTHER" id="PTHR21650:SF2">
    <property type="entry name" value="KINETOCHORE PROTEIN NUF2"/>
    <property type="match status" value="1"/>
</dbReference>
<evidence type="ECO:0000256" key="9">
    <source>
        <dbReference type="ARBA" id="ARBA00023242"/>
    </source>
</evidence>
<evidence type="ECO:0000313" key="16">
    <source>
        <dbReference type="RefSeq" id="XP_012694030.2"/>
    </source>
</evidence>
<feature type="region of interest" description="Disordered" evidence="13">
    <location>
        <begin position="357"/>
        <end position="377"/>
    </location>
</feature>
<evidence type="ECO:0000256" key="11">
    <source>
        <dbReference type="ARBA" id="ARBA00023328"/>
    </source>
</evidence>
<dbReference type="GO" id="GO:0007052">
    <property type="term" value="P:mitotic spindle organization"/>
    <property type="evidence" value="ECO:0007669"/>
    <property type="project" value="TreeGrafter"/>
</dbReference>
<evidence type="ECO:0000256" key="6">
    <source>
        <dbReference type="ARBA" id="ARBA00022776"/>
    </source>
</evidence>
<evidence type="ECO:0000259" key="14">
    <source>
        <dbReference type="Pfam" id="PF03800"/>
    </source>
</evidence>
<keyword evidence="9" id="KW-0539">Nucleus</keyword>
<dbReference type="AlphaFoldDB" id="A0A6P3WAX1"/>
<dbReference type="OrthoDB" id="8194677at2759"/>
<dbReference type="GO" id="GO:0031262">
    <property type="term" value="C:Ndc80 complex"/>
    <property type="evidence" value="ECO:0007669"/>
    <property type="project" value="InterPro"/>
</dbReference>
<evidence type="ECO:0000256" key="7">
    <source>
        <dbReference type="ARBA" id="ARBA00022838"/>
    </source>
</evidence>
<keyword evidence="11" id="KW-0137">Centromere</keyword>
<dbReference type="GeneID" id="105909904"/>
<organism evidence="15 16">
    <name type="scientific">Clupea harengus</name>
    <name type="common">Atlantic herring</name>
    <dbReference type="NCBI Taxonomy" id="7950"/>
    <lineage>
        <taxon>Eukaryota</taxon>
        <taxon>Metazoa</taxon>
        <taxon>Chordata</taxon>
        <taxon>Craniata</taxon>
        <taxon>Vertebrata</taxon>
        <taxon>Euteleostomi</taxon>
        <taxon>Actinopterygii</taxon>
        <taxon>Neopterygii</taxon>
        <taxon>Teleostei</taxon>
        <taxon>Clupei</taxon>
        <taxon>Clupeiformes</taxon>
        <taxon>Clupeoidei</taxon>
        <taxon>Clupeidae</taxon>
        <taxon>Clupea</taxon>
    </lineage>
</organism>
<keyword evidence="7" id="KW-0995">Kinetochore</keyword>
<evidence type="ECO:0000256" key="5">
    <source>
        <dbReference type="ARBA" id="ARBA00022618"/>
    </source>
</evidence>
<evidence type="ECO:0000313" key="15">
    <source>
        <dbReference type="Proteomes" id="UP000515152"/>
    </source>
</evidence>
<dbReference type="InterPro" id="IPR038275">
    <property type="entry name" value="Nuf2_N_sf"/>
</dbReference>
<keyword evidence="10" id="KW-0131">Cell cycle</keyword>
<feature type="coiled-coil region" evidence="12">
    <location>
        <begin position="314"/>
        <end position="341"/>
    </location>
</feature>
<comment type="similarity">
    <text evidence="3">Belongs to the NUF2 family.</text>
</comment>
<dbReference type="Proteomes" id="UP000515152">
    <property type="component" value="Chromosome 5"/>
</dbReference>
<keyword evidence="5" id="KW-0132">Cell division</keyword>
<evidence type="ECO:0000256" key="3">
    <source>
        <dbReference type="ARBA" id="ARBA00005498"/>
    </source>
</evidence>
<dbReference type="InterPro" id="IPR005549">
    <property type="entry name" value="Kinetochore_Nuf2_N"/>
</dbReference>
<name>A0A6P3WAX1_CLUHA</name>
<feature type="coiled-coil region" evidence="12">
    <location>
        <begin position="199"/>
        <end position="286"/>
    </location>
</feature>
<dbReference type="Gene3D" id="1.10.418.60">
    <property type="entry name" value="Ncd80 complex, Nuf2 subunit"/>
    <property type="match status" value="1"/>
</dbReference>
<proteinExistence type="inferred from homology"/>
<evidence type="ECO:0000256" key="8">
    <source>
        <dbReference type="ARBA" id="ARBA00023054"/>
    </source>
</evidence>
<dbReference type="RefSeq" id="XP_012694030.2">
    <property type="nucleotide sequence ID" value="XM_012838576.2"/>
</dbReference>
<keyword evidence="6" id="KW-0498">Mitosis</keyword>
<keyword evidence="8 12" id="KW-0175">Coiled coil</keyword>
<protein>
    <submittedName>
        <fullName evidence="16">Kinetochore protein Nuf2 isoform X1</fullName>
    </submittedName>
</protein>
<dbReference type="CTD" id="83540"/>
<accession>A0A6P3WAX1</accession>
<keyword evidence="15" id="KW-1185">Reference proteome</keyword>
<feature type="domain" description="Kinetochore protein Nuf2 N-terminal" evidence="14">
    <location>
        <begin position="16"/>
        <end position="156"/>
    </location>
</feature>
<dbReference type="GO" id="GO:0005634">
    <property type="term" value="C:nucleus"/>
    <property type="evidence" value="ECO:0007669"/>
    <property type="project" value="UniProtKB-SubCell"/>
</dbReference>
<dbReference type="KEGG" id="char:105909904"/>
<evidence type="ECO:0000256" key="2">
    <source>
        <dbReference type="ARBA" id="ARBA00004629"/>
    </source>
</evidence>
<evidence type="ECO:0000256" key="1">
    <source>
        <dbReference type="ARBA" id="ARBA00004123"/>
    </source>
</evidence>
<dbReference type="GO" id="GO:0044877">
    <property type="term" value="F:protein-containing complex binding"/>
    <property type="evidence" value="ECO:0007669"/>
    <property type="project" value="TreeGrafter"/>
</dbReference>
<dbReference type="PANTHER" id="PTHR21650">
    <property type="entry name" value="MEMBRALIN/KINETOCHORE PROTEIN NUF2"/>
    <property type="match status" value="1"/>
</dbReference>
<evidence type="ECO:0000256" key="13">
    <source>
        <dbReference type="SAM" id="MobiDB-lite"/>
    </source>
</evidence>
<sequence>MTTCAEIDEVMSDSANTFPGYKPDALVQFFRTEVLIGQEAKHFTKGDITPTPKPDVIQRLYMRVLQLVIRIKPESLYLVPLSENIQYPLLHEGMAPIMNLFLRMRQFLPMCHVYDFSLSDLLTPKTKQTITVLSGIMNFLHFRKQRTEETAAHQHNFRENLDRQKACKHGIKDAEKRIKELTTIPPEQQAEAKQLDKALAELHESTSQAYQEVNNLKAEVSEGKNESIERMQKLSQLKTDASALKEAISRLKSQIVESPEELKNEMTKMKENIKTIKNSKELADERLVERQINVQAVQQSEVELQLLYKLLQDLQTSMTKAHRQQEEIQQLASEYERCLKEMKAVGMEEAQLKRAQAMKQDKESKQHIRRQKKKEMKDHHLRDVMGEYDRVHLKREEVVELIADLRRETQQFRTKMQVMRDTCNQEIEKAQAMYDHLLSSLDQFHKRIENHVVEGNAYIHKIKPHF</sequence>
<comment type="subcellular location">
    <subcellularLocation>
        <location evidence="2">Chromosome</location>
        <location evidence="2">Centromere</location>
        <location evidence="2">Kinetochore</location>
    </subcellularLocation>
    <subcellularLocation>
        <location evidence="1">Nucleus</location>
    </subcellularLocation>
</comment>
<reference evidence="16" key="1">
    <citation type="submission" date="2025-08" db="UniProtKB">
        <authorList>
            <consortium name="RefSeq"/>
        </authorList>
    </citation>
    <scope>IDENTIFICATION</scope>
</reference>
<dbReference type="GO" id="GO:0051383">
    <property type="term" value="P:kinetochore organization"/>
    <property type="evidence" value="ECO:0007669"/>
    <property type="project" value="TreeGrafter"/>
</dbReference>
<dbReference type="Pfam" id="PF03800">
    <property type="entry name" value="Nuf2"/>
    <property type="match status" value="1"/>
</dbReference>
<dbReference type="GO" id="GO:0051315">
    <property type="term" value="P:attachment of mitotic spindle microtubules to kinetochore"/>
    <property type="evidence" value="ECO:0007669"/>
    <property type="project" value="TreeGrafter"/>
</dbReference>
<dbReference type="GO" id="GO:0007507">
    <property type="term" value="P:heart development"/>
    <property type="evidence" value="ECO:0007669"/>
    <property type="project" value="Ensembl"/>
</dbReference>